<feature type="region of interest" description="Disordered" evidence="1">
    <location>
        <begin position="1"/>
        <end position="64"/>
    </location>
</feature>
<proteinExistence type="predicted"/>
<organism evidence="2 3">
    <name type="scientific">Rhamnella rubrinervis</name>
    <dbReference type="NCBI Taxonomy" id="2594499"/>
    <lineage>
        <taxon>Eukaryota</taxon>
        <taxon>Viridiplantae</taxon>
        <taxon>Streptophyta</taxon>
        <taxon>Embryophyta</taxon>
        <taxon>Tracheophyta</taxon>
        <taxon>Spermatophyta</taxon>
        <taxon>Magnoliopsida</taxon>
        <taxon>eudicotyledons</taxon>
        <taxon>Gunneridae</taxon>
        <taxon>Pentapetalae</taxon>
        <taxon>rosids</taxon>
        <taxon>fabids</taxon>
        <taxon>Rosales</taxon>
        <taxon>Rhamnaceae</taxon>
        <taxon>rhamnoid group</taxon>
        <taxon>Rhamneae</taxon>
        <taxon>Rhamnella</taxon>
    </lineage>
</organism>
<evidence type="ECO:0000256" key="1">
    <source>
        <dbReference type="SAM" id="MobiDB-lite"/>
    </source>
</evidence>
<dbReference type="PANTHER" id="PTHR47188">
    <property type="entry name" value="PROTEIN TAR1"/>
    <property type="match status" value="1"/>
</dbReference>
<gene>
    <name evidence="2" type="ORF">FNV43_RR20978</name>
</gene>
<accession>A0A8K0E7J2</accession>
<feature type="compositionally biased region" description="Basic and acidic residues" evidence="1">
    <location>
        <begin position="24"/>
        <end position="33"/>
    </location>
</feature>
<name>A0A8K0E7J2_9ROSA</name>
<comment type="caution">
    <text evidence="2">The sequence shown here is derived from an EMBL/GenBank/DDBJ whole genome shotgun (WGS) entry which is preliminary data.</text>
</comment>
<dbReference type="EMBL" id="VOIH02000009">
    <property type="protein sequence ID" value="KAF3438217.1"/>
    <property type="molecule type" value="Genomic_DNA"/>
</dbReference>
<evidence type="ECO:0000313" key="2">
    <source>
        <dbReference type="EMBL" id="KAF3438217.1"/>
    </source>
</evidence>
<protein>
    <submittedName>
        <fullName evidence="2">Uncharacterized protein</fullName>
    </submittedName>
</protein>
<dbReference type="PANTHER" id="PTHR47188:SF1">
    <property type="entry name" value="PROTEIN TAR1"/>
    <property type="match status" value="1"/>
</dbReference>
<dbReference type="Proteomes" id="UP000796880">
    <property type="component" value="Unassembled WGS sequence"/>
</dbReference>
<dbReference type="InterPro" id="IPR044792">
    <property type="entry name" value="TAR1"/>
</dbReference>
<sequence length="377" mass="41874">MSTPWSVFQDGPNGEPTGRRRSAQVHEARRDGARCQPRSRRRRSTGMTTARLGPPPQSAIGPHPEVDRRTALTAPHPTEAHRRPHSLPPDNFKHSLTLFSKSFSSFLAVLVCYRLSPVFSLDGIYRPIGLHSQTTRLADSASWCDRVRHDGLSPLGAPSRGLGPGPPLRTLLQTTIERRRRRFSTWAVPARSPLLGNPSVAPPDLGRCWTPRGAAHWGLRARIGGSRAHGTEGSTTTDCRGARRRVLVIWANREPGAREASIRPHQTRWFTDSAIHTKYRDFATLFIGARAEISAAESRFDIQNTTQRPDAHHLCRRAMLDSLEFLARFAPGFVCAAGRQRQRHRQRSPKSHAPPVFGPPGCILRVHGSLCCAGFQQ</sequence>
<evidence type="ECO:0000313" key="3">
    <source>
        <dbReference type="Proteomes" id="UP000796880"/>
    </source>
</evidence>
<keyword evidence="3" id="KW-1185">Reference proteome</keyword>
<reference evidence="2" key="1">
    <citation type="submission" date="2020-03" db="EMBL/GenBank/DDBJ databases">
        <title>A high-quality chromosome-level genome assembly of a woody plant with both climbing and erect habits, Rhamnella rubrinervis.</title>
        <authorList>
            <person name="Lu Z."/>
            <person name="Yang Y."/>
            <person name="Zhu X."/>
            <person name="Sun Y."/>
        </authorList>
    </citation>
    <scope>NUCLEOTIDE SEQUENCE</scope>
    <source>
        <strain evidence="2">BYM</strain>
        <tissue evidence="2">Leaf</tissue>
    </source>
</reference>
<dbReference type="OrthoDB" id="1731064at2759"/>
<dbReference type="AlphaFoldDB" id="A0A8K0E7J2"/>
<dbReference type="GO" id="GO:0043457">
    <property type="term" value="P:regulation of cellular respiration"/>
    <property type="evidence" value="ECO:0007669"/>
    <property type="project" value="InterPro"/>
</dbReference>